<sequence>MRLSMSKLPMGTEANQMPVREYRRRGLRNKVQFHTAVSQAYLHRWLQIGLQGFGFSTVLLSILVSLAIPHTSSAETTASKSLGLGCTGSTPVARTTFLILFEYACIESACILCIKASYRLTKEFPA</sequence>
<dbReference type="EMBL" id="CP171844">
    <property type="protein sequence ID" value="XKQ41854.1"/>
    <property type="molecule type" value="Genomic_DNA"/>
</dbReference>
<name>A0ACD5F9L7_RHILE</name>
<accession>A0ACD5F9L7</accession>
<dbReference type="Proteomes" id="UP000076193">
    <property type="component" value="Chromosome"/>
</dbReference>
<protein>
    <submittedName>
        <fullName evidence="1">Uncharacterized protein</fullName>
    </submittedName>
</protein>
<proteinExistence type="predicted"/>
<organism evidence="1 2">
    <name type="scientific">Rhizobium leguminosarum</name>
    <dbReference type="NCBI Taxonomy" id="384"/>
    <lineage>
        <taxon>Bacteria</taxon>
        <taxon>Pseudomonadati</taxon>
        <taxon>Pseudomonadota</taxon>
        <taxon>Alphaproteobacteria</taxon>
        <taxon>Hyphomicrobiales</taxon>
        <taxon>Rhizobiaceae</taxon>
        <taxon>Rhizobium/Agrobacterium group</taxon>
        <taxon>Rhizobium</taxon>
    </lineage>
</organism>
<evidence type="ECO:0000313" key="1">
    <source>
        <dbReference type="EMBL" id="XKQ41854.1"/>
    </source>
</evidence>
<gene>
    <name evidence="1" type="ORF">A4A59_008195</name>
</gene>
<evidence type="ECO:0000313" key="2">
    <source>
        <dbReference type="Proteomes" id="UP000076193"/>
    </source>
</evidence>
<reference evidence="1" key="1">
    <citation type="submission" date="2024-10" db="EMBL/GenBank/DDBJ databases">
        <title>Strain of Rhizobium-related bacteria isolated fromm roots of Vavilovia formosa.</title>
        <authorList>
            <person name="Kimeklis A."/>
            <person name="Afonin A."/>
        </authorList>
    </citation>
    <scope>NUCLEOTIDE SEQUENCE</scope>
    <source>
        <strain evidence="1">Vaf12</strain>
    </source>
</reference>